<reference evidence="2 3" key="1">
    <citation type="submission" date="2018-08" db="EMBL/GenBank/DDBJ databases">
        <title>Draft genome sequence of Rhodobacter sphaeroides FY.</title>
        <authorList>
            <person name="Rayyan A."/>
            <person name="Meyer T.E."/>
            <person name="Kyndt J.A."/>
        </authorList>
    </citation>
    <scope>NUCLEOTIDE SEQUENCE [LARGE SCALE GENOMIC DNA]</scope>
    <source>
        <strain evidence="2 3">FY</strain>
    </source>
</reference>
<dbReference type="RefSeq" id="WP_119001059.1">
    <property type="nucleotide sequence ID" value="NZ_QWGP01000028.1"/>
</dbReference>
<evidence type="ECO:0000313" key="3">
    <source>
        <dbReference type="Proteomes" id="UP000266305"/>
    </source>
</evidence>
<evidence type="ECO:0000256" key="1">
    <source>
        <dbReference type="SAM" id="MobiDB-lite"/>
    </source>
</evidence>
<dbReference type="AlphaFoldDB" id="A0AAX1UGY2"/>
<feature type="region of interest" description="Disordered" evidence="1">
    <location>
        <begin position="1"/>
        <end position="34"/>
    </location>
</feature>
<accession>A0AAX1UGY2</accession>
<organism evidence="2 3">
    <name type="scientific">Cereibacter sphaeroides</name>
    <name type="common">Rhodobacter sphaeroides</name>
    <dbReference type="NCBI Taxonomy" id="1063"/>
    <lineage>
        <taxon>Bacteria</taxon>
        <taxon>Pseudomonadati</taxon>
        <taxon>Pseudomonadota</taxon>
        <taxon>Alphaproteobacteria</taxon>
        <taxon>Rhodobacterales</taxon>
        <taxon>Paracoccaceae</taxon>
        <taxon>Cereibacter</taxon>
    </lineage>
</organism>
<comment type="caution">
    <text evidence="2">The sequence shown here is derived from an EMBL/GenBank/DDBJ whole genome shotgun (WGS) entry which is preliminary data.</text>
</comment>
<evidence type="ECO:0000313" key="2">
    <source>
        <dbReference type="EMBL" id="RHZ91932.1"/>
    </source>
</evidence>
<dbReference type="EMBL" id="QWGP01000028">
    <property type="protein sequence ID" value="RHZ91932.1"/>
    <property type="molecule type" value="Genomic_DNA"/>
</dbReference>
<proteinExistence type="predicted"/>
<dbReference type="Proteomes" id="UP000266305">
    <property type="component" value="Unassembled WGS sequence"/>
</dbReference>
<gene>
    <name evidence="2" type="ORF">D1114_18745</name>
</gene>
<feature type="compositionally biased region" description="Basic and acidic residues" evidence="1">
    <location>
        <begin position="11"/>
        <end position="25"/>
    </location>
</feature>
<protein>
    <submittedName>
        <fullName evidence="2">Uncharacterized protein</fullName>
    </submittedName>
</protein>
<name>A0AAX1UGY2_CERSP</name>
<sequence>MTTRLNPITIPRHELRAEKARRNKGETGSATGSRNRSNALAAFIGKKAEIDEMLARLQALSDDHFNCAPDEAGWAMVGTLEHYASLLKRITDSAFGEGEHAR</sequence>